<dbReference type="Gene3D" id="3.20.20.70">
    <property type="entry name" value="Aldolase class I"/>
    <property type="match status" value="1"/>
</dbReference>
<proteinExistence type="predicted"/>
<keyword evidence="1" id="KW-0808">Transferase</keyword>
<comment type="caution">
    <text evidence="1">The sequence shown here is derived from an EMBL/GenBank/DDBJ whole genome shotgun (WGS) entry which is preliminary data.</text>
</comment>
<dbReference type="Proteomes" id="UP000661507">
    <property type="component" value="Unassembled WGS sequence"/>
</dbReference>
<dbReference type="PANTHER" id="PTHR43202">
    <property type="entry name" value="NICOTINATE-NUCLEOTIDE PYROPHOSPHORYLASE"/>
    <property type="match status" value="1"/>
</dbReference>
<gene>
    <name evidence="1" type="ORF">GCM10011320_14130</name>
</gene>
<dbReference type="PANTHER" id="PTHR43202:SF1">
    <property type="entry name" value="NICOTINATE PHOSPHORIBOSYLTRANSFERASE"/>
    <property type="match status" value="1"/>
</dbReference>
<dbReference type="GO" id="GO:0009435">
    <property type="term" value="P:NAD+ biosynthetic process"/>
    <property type="evidence" value="ECO:0007669"/>
    <property type="project" value="InterPro"/>
</dbReference>
<organism evidence="1 2">
    <name type="scientific">Neoroseomonas lacus</name>
    <dbReference type="NCBI Taxonomy" id="287609"/>
    <lineage>
        <taxon>Bacteria</taxon>
        <taxon>Pseudomonadati</taxon>
        <taxon>Pseudomonadota</taxon>
        <taxon>Alphaproteobacteria</taxon>
        <taxon>Acetobacterales</taxon>
        <taxon>Acetobacteraceae</taxon>
        <taxon>Neoroseomonas</taxon>
    </lineage>
</organism>
<reference evidence="1" key="1">
    <citation type="journal article" date="2014" name="Int. J. Syst. Evol. Microbiol.">
        <title>Complete genome sequence of Corynebacterium casei LMG S-19264T (=DSM 44701T), isolated from a smear-ripened cheese.</title>
        <authorList>
            <consortium name="US DOE Joint Genome Institute (JGI-PGF)"/>
            <person name="Walter F."/>
            <person name="Albersmeier A."/>
            <person name="Kalinowski J."/>
            <person name="Ruckert C."/>
        </authorList>
    </citation>
    <scope>NUCLEOTIDE SEQUENCE</scope>
    <source>
        <strain evidence="1">CGMCC 1.3617</strain>
    </source>
</reference>
<dbReference type="SUPFAM" id="SSF54675">
    <property type="entry name" value="Nicotinate/Quinolinate PRTase N-terminal domain-like"/>
    <property type="match status" value="1"/>
</dbReference>
<dbReference type="AlphaFoldDB" id="A0A917KBP0"/>
<sequence>MTKATTLGASTPGAALATGVARRDTPAASPADTTDAVITARTDSYFNRTKQIVQRFGDARVTYAVFLRRPVVSAPRIALDWLRAVAAARAVELQIDLVHEEGTWVGAGDPLLYVTGSLIALSDLETLLLQKLGAACVAAHNAYQMCLELPAVAFLAMEARHCAGAEMQEMMAYAAAIGSRAAQAEGAKGFIGNANDATAHWFGQKHGYGTMPHALIGYAGTTVRAAEMFRETYPDEPLTVLVDYFGREVSDGLAVAHRFPDLAAEGKLAMRLDTHGGRFLEGLDPAESYAVLERHAPSAIRRYRSETELRHLVGTGVSAAAVWKMREELDAAGFPRVRIVASSGFGVGKCRVMAEARAPIDVVGTGSFIPDAWSETYATADIVEYDGAPRVKVGREFLLRRGEARRKNGGAA</sequence>
<keyword evidence="1" id="KW-0328">Glycosyltransferase</keyword>
<protein>
    <submittedName>
        <fullName evidence="1">Nicotinate phosphoribosyltransferase</fullName>
    </submittedName>
</protein>
<accession>A0A917KBP0</accession>
<evidence type="ECO:0000313" key="2">
    <source>
        <dbReference type="Proteomes" id="UP000661507"/>
    </source>
</evidence>
<evidence type="ECO:0000313" key="1">
    <source>
        <dbReference type="EMBL" id="GGJ08277.1"/>
    </source>
</evidence>
<dbReference type="GO" id="GO:0016757">
    <property type="term" value="F:glycosyltransferase activity"/>
    <property type="evidence" value="ECO:0007669"/>
    <property type="project" value="UniProtKB-KW"/>
</dbReference>
<dbReference type="InterPro" id="IPR013785">
    <property type="entry name" value="Aldolase_TIM"/>
</dbReference>
<reference evidence="1" key="2">
    <citation type="submission" date="2020-09" db="EMBL/GenBank/DDBJ databases">
        <authorList>
            <person name="Sun Q."/>
            <person name="Zhou Y."/>
        </authorList>
    </citation>
    <scope>NUCLEOTIDE SEQUENCE</scope>
    <source>
        <strain evidence="1">CGMCC 1.3617</strain>
    </source>
</reference>
<keyword evidence="2" id="KW-1185">Reference proteome</keyword>
<name>A0A917KBP0_9PROT</name>
<dbReference type="InterPro" id="IPR036068">
    <property type="entry name" value="Nicotinate_pribotase-like_C"/>
</dbReference>
<dbReference type="InterPro" id="IPR053190">
    <property type="entry name" value="NAPRTase-like"/>
</dbReference>
<dbReference type="SUPFAM" id="SSF51690">
    <property type="entry name" value="Nicotinate/Quinolinate PRTase C-terminal domain-like"/>
    <property type="match status" value="1"/>
</dbReference>
<dbReference type="EMBL" id="BMKW01000003">
    <property type="protein sequence ID" value="GGJ08277.1"/>
    <property type="molecule type" value="Genomic_DNA"/>
</dbReference>